<comment type="caution">
    <text evidence="1">The sequence shown here is derived from an EMBL/GenBank/DDBJ whole genome shotgun (WGS) entry which is preliminary data.</text>
</comment>
<dbReference type="RefSeq" id="WP_157197629.1">
    <property type="nucleotide sequence ID" value="NZ_JAPVER010000020.1"/>
</dbReference>
<sequence length="46" mass="5258">MKSKISNAQKPSVFASYDFAGRQHEVFGHVKNNFFTAANPSKFFEF</sequence>
<evidence type="ECO:0000313" key="1">
    <source>
        <dbReference type="EMBL" id="MCZ3365641.1"/>
    </source>
</evidence>
<dbReference type="EMBL" id="JAPVES010000024">
    <property type="protein sequence ID" value="MCZ3371105.1"/>
    <property type="molecule type" value="Genomic_DNA"/>
</dbReference>
<protein>
    <submittedName>
        <fullName evidence="1">Uncharacterized protein</fullName>
    </submittedName>
</protein>
<dbReference type="EMBL" id="JAPVER010000020">
    <property type="protein sequence ID" value="MCZ3365641.1"/>
    <property type="molecule type" value="Genomic_DNA"/>
</dbReference>
<accession>A0A9E4ZV77</accession>
<reference evidence="1" key="1">
    <citation type="submission" date="2022-12" db="EMBL/GenBank/DDBJ databases">
        <title>Reclassification of two methanogenic archaea species isolated from the Kolyma lowland permafrost.</title>
        <authorList>
            <person name="Trubitsyn V.E."/>
            <person name="Rivkina E.M."/>
            <person name="Shcherbakova V.A."/>
        </authorList>
    </citation>
    <scope>NUCLEOTIDE SEQUENCE</scope>
    <source>
        <strain evidence="1">M2</strain>
        <strain evidence="2">MK4</strain>
    </source>
</reference>
<evidence type="ECO:0000313" key="2">
    <source>
        <dbReference type="EMBL" id="MCZ3371105.1"/>
    </source>
</evidence>
<dbReference type="Proteomes" id="UP001068021">
    <property type="component" value="Unassembled WGS sequence"/>
</dbReference>
<proteinExistence type="predicted"/>
<name>A0A9E4ZV77_9EURY</name>
<dbReference type="Proteomes" id="UP001074446">
    <property type="component" value="Unassembled WGS sequence"/>
</dbReference>
<keyword evidence="3" id="KW-1185">Reference proteome</keyword>
<gene>
    <name evidence="2" type="ORF">O3H35_00485</name>
    <name evidence="1" type="ORF">O3H54_07070</name>
</gene>
<evidence type="ECO:0000313" key="3">
    <source>
        <dbReference type="Proteomes" id="UP001068021"/>
    </source>
</evidence>
<dbReference type="AlphaFoldDB" id="A0A9E4ZV77"/>
<organism evidence="1 3">
    <name type="scientific">Methanobacterium veterum</name>
    <dbReference type="NCBI Taxonomy" id="408577"/>
    <lineage>
        <taxon>Archaea</taxon>
        <taxon>Methanobacteriati</taxon>
        <taxon>Methanobacteriota</taxon>
        <taxon>Methanomada group</taxon>
        <taxon>Methanobacteria</taxon>
        <taxon>Methanobacteriales</taxon>
        <taxon>Methanobacteriaceae</taxon>
        <taxon>Methanobacterium</taxon>
    </lineage>
</organism>